<evidence type="ECO:0000313" key="2">
    <source>
        <dbReference type="Proteomes" id="UP000095281"/>
    </source>
</evidence>
<dbReference type="WBParaSite" id="MhA1_Contig353.frz3.gene4">
    <property type="protein sequence ID" value="MhA1_Contig353.frz3.gene4"/>
    <property type="gene ID" value="MhA1_Contig353.frz3.gene4"/>
</dbReference>
<keyword evidence="2" id="KW-1185">Reference proteome</keyword>
<evidence type="ECO:0000313" key="3">
    <source>
        <dbReference type="WBParaSite" id="MhA1_Contig353.frz3.gene4"/>
    </source>
</evidence>
<protein>
    <submittedName>
        <fullName evidence="3">Uncharacterized protein</fullName>
    </submittedName>
</protein>
<name>A0A1I8BPG1_MELHA</name>
<evidence type="ECO:0000256" key="1">
    <source>
        <dbReference type="SAM" id="MobiDB-lite"/>
    </source>
</evidence>
<feature type="compositionally biased region" description="Polar residues" evidence="1">
    <location>
        <begin position="137"/>
        <end position="152"/>
    </location>
</feature>
<sequence>MASSNEQGILLYDVVKDSRWIVYWISESSTFGISNFTGLAYEINLNIQERRKLMGNIAESLLKNKWSNIFKSKSFVIEKFDDESALLTYVTRPVELPRIVDRDKIMEANKNLFFSVYSMLKDYQQNPQDKGLKRPSNAVNNTPAKKNKWNQPKSRDKRKPGDYLVTGPISFDNEGEDSNDAGENVYEEKGENN</sequence>
<organism evidence="2 3">
    <name type="scientific">Meloidogyne hapla</name>
    <name type="common">Root-knot nematode worm</name>
    <dbReference type="NCBI Taxonomy" id="6305"/>
    <lineage>
        <taxon>Eukaryota</taxon>
        <taxon>Metazoa</taxon>
        <taxon>Ecdysozoa</taxon>
        <taxon>Nematoda</taxon>
        <taxon>Chromadorea</taxon>
        <taxon>Rhabditida</taxon>
        <taxon>Tylenchina</taxon>
        <taxon>Tylenchomorpha</taxon>
        <taxon>Tylenchoidea</taxon>
        <taxon>Meloidogynidae</taxon>
        <taxon>Meloidogyninae</taxon>
        <taxon>Meloidogyne</taxon>
    </lineage>
</organism>
<reference evidence="3" key="1">
    <citation type="submission" date="2016-11" db="UniProtKB">
        <authorList>
            <consortium name="WormBaseParasite"/>
        </authorList>
    </citation>
    <scope>IDENTIFICATION</scope>
</reference>
<dbReference type="AlphaFoldDB" id="A0A1I8BPG1"/>
<feature type="region of interest" description="Disordered" evidence="1">
    <location>
        <begin position="125"/>
        <end position="193"/>
    </location>
</feature>
<accession>A0A1I8BPG1</accession>
<proteinExistence type="predicted"/>
<dbReference type="Proteomes" id="UP000095281">
    <property type="component" value="Unplaced"/>
</dbReference>